<dbReference type="AlphaFoldDB" id="A0A165PWQ4"/>
<dbReference type="PROSITE" id="PS50097">
    <property type="entry name" value="BTB"/>
    <property type="match status" value="1"/>
</dbReference>
<evidence type="ECO:0000259" key="1">
    <source>
        <dbReference type="PROSITE" id="PS50097"/>
    </source>
</evidence>
<dbReference type="InterPro" id="IPR000210">
    <property type="entry name" value="BTB/POZ_dom"/>
</dbReference>
<evidence type="ECO:0000313" key="3">
    <source>
        <dbReference type="Proteomes" id="UP000076761"/>
    </source>
</evidence>
<dbReference type="Proteomes" id="UP000076761">
    <property type="component" value="Unassembled WGS sequence"/>
</dbReference>
<dbReference type="InterPro" id="IPR011333">
    <property type="entry name" value="SKP1/BTB/POZ_sf"/>
</dbReference>
<dbReference type="CDD" id="cd18186">
    <property type="entry name" value="BTB_POZ_ZBTB_KLHL-like"/>
    <property type="match status" value="1"/>
</dbReference>
<feature type="domain" description="BTB" evidence="1">
    <location>
        <begin position="7"/>
        <end position="72"/>
    </location>
</feature>
<sequence>MSDSVPPDLTINTSDGTEIRTHKLILSVHSSVFRDMFVVGGTGQDQVSVSEDRQTMEALLRCCYTGVALILDNLDLRSLWSARLAARKYMMEEAESRILPRVNGYVQREPLRVYALACRDGFESEAREAALSSLRQPAFRGYVPELEEMSAADGAVIRLMRFREKCADSVSDLFFTWIKYHELVFTAPYDRHSGSCACTYARAMRSGIEEDYCWGLYAKGARSLLKKKPCGNTVMTSDIVWPTLQVAATCKNCRNRAHQDMEEFLQAYAEMVDKTTKPIAQTTTFTAHA</sequence>
<accession>A0A165PWQ4</accession>
<dbReference type="SMART" id="SM00225">
    <property type="entry name" value="BTB"/>
    <property type="match status" value="1"/>
</dbReference>
<gene>
    <name evidence="2" type="ORF">NEOLEDRAFT_1139216</name>
</gene>
<protein>
    <recommendedName>
        <fullName evidence="1">BTB domain-containing protein</fullName>
    </recommendedName>
</protein>
<dbReference type="EMBL" id="KV425605">
    <property type="protein sequence ID" value="KZT21595.1"/>
    <property type="molecule type" value="Genomic_DNA"/>
</dbReference>
<reference evidence="2 3" key="1">
    <citation type="journal article" date="2016" name="Mol. Biol. Evol.">
        <title>Comparative Genomics of Early-Diverging Mushroom-Forming Fungi Provides Insights into the Origins of Lignocellulose Decay Capabilities.</title>
        <authorList>
            <person name="Nagy L.G."/>
            <person name="Riley R."/>
            <person name="Tritt A."/>
            <person name="Adam C."/>
            <person name="Daum C."/>
            <person name="Floudas D."/>
            <person name="Sun H."/>
            <person name="Yadav J.S."/>
            <person name="Pangilinan J."/>
            <person name="Larsson K.H."/>
            <person name="Matsuura K."/>
            <person name="Barry K."/>
            <person name="Labutti K."/>
            <person name="Kuo R."/>
            <person name="Ohm R.A."/>
            <person name="Bhattacharya S.S."/>
            <person name="Shirouzu T."/>
            <person name="Yoshinaga Y."/>
            <person name="Martin F.M."/>
            <person name="Grigoriev I.V."/>
            <person name="Hibbett D.S."/>
        </authorList>
    </citation>
    <scope>NUCLEOTIDE SEQUENCE [LARGE SCALE GENOMIC DNA]</scope>
    <source>
        <strain evidence="2 3">HHB14362 ss-1</strain>
    </source>
</reference>
<dbReference type="STRING" id="1314782.A0A165PWQ4"/>
<name>A0A165PWQ4_9AGAM</name>
<dbReference type="Gene3D" id="3.30.710.10">
    <property type="entry name" value="Potassium Channel Kv1.1, Chain A"/>
    <property type="match status" value="1"/>
</dbReference>
<organism evidence="2 3">
    <name type="scientific">Neolentinus lepideus HHB14362 ss-1</name>
    <dbReference type="NCBI Taxonomy" id="1314782"/>
    <lineage>
        <taxon>Eukaryota</taxon>
        <taxon>Fungi</taxon>
        <taxon>Dikarya</taxon>
        <taxon>Basidiomycota</taxon>
        <taxon>Agaricomycotina</taxon>
        <taxon>Agaricomycetes</taxon>
        <taxon>Gloeophyllales</taxon>
        <taxon>Gloeophyllaceae</taxon>
        <taxon>Neolentinus</taxon>
    </lineage>
</organism>
<dbReference type="SUPFAM" id="SSF54695">
    <property type="entry name" value="POZ domain"/>
    <property type="match status" value="1"/>
</dbReference>
<keyword evidence="3" id="KW-1185">Reference proteome</keyword>
<evidence type="ECO:0000313" key="2">
    <source>
        <dbReference type="EMBL" id="KZT21595.1"/>
    </source>
</evidence>
<proteinExistence type="predicted"/>
<dbReference type="Pfam" id="PF00651">
    <property type="entry name" value="BTB"/>
    <property type="match status" value="1"/>
</dbReference>
<dbReference type="InParanoid" id="A0A165PWQ4"/>
<dbReference type="OrthoDB" id="3357985at2759"/>